<protein>
    <submittedName>
        <fullName evidence="1">Uncharacterized protein</fullName>
    </submittedName>
</protein>
<dbReference type="EMBL" id="KV425883">
    <property type="protein sequence ID" value="KZW03484.1"/>
    <property type="molecule type" value="Genomic_DNA"/>
</dbReference>
<dbReference type="AlphaFoldDB" id="A0A165QEA9"/>
<proteinExistence type="predicted"/>
<gene>
    <name evidence="1" type="ORF">EXIGLDRAFT_695901</name>
</gene>
<reference evidence="1 2" key="1">
    <citation type="journal article" date="2016" name="Mol. Biol. Evol.">
        <title>Comparative Genomics of Early-Diverging Mushroom-Forming Fungi Provides Insights into the Origins of Lignocellulose Decay Capabilities.</title>
        <authorList>
            <person name="Nagy L.G."/>
            <person name="Riley R."/>
            <person name="Tritt A."/>
            <person name="Adam C."/>
            <person name="Daum C."/>
            <person name="Floudas D."/>
            <person name="Sun H."/>
            <person name="Yadav J.S."/>
            <person name="Pangilinan J."/>
            <person name="Larsson K.H."/>
            <person name="Matsuura K."/>
            <person name="Barry K."/>
            <person name="Labutti K."/>
            <person name="Kuo R."/>
            <person name="Ohm R.A."/>
            <person name="Bhattacharya S.S."/>
            <person name="Shirouzu T."/>
            <person name="Yoshinaga Y."/>
            <person name="Martin F.M."/>
            <person name="Grigoriev I.V."/>
            <person name="Hibbett D.S."/>
        </authorList>
    </citation>
    <scope>NUCLEOTIDE SEQUENCE [LARGE SCALE GENOMIC DNA]</scope>
    <source>
        <strain evidence="1 2">HHB12029</strain>
    </source>
</reference>
<evidence type="ECO:0000313" key="1">
    <source>
        <dbReference type="EMBL" id="KZW03484.1"/>
    </source>
</evidence>
<keyword evidence="2" id="KW-1185">Reference proteome</keyword>
<accession>A0A165QEA9</accession>
<name>A0A165QEA9_EXIGL</name>
<dbReference type="InParanoid" id="A0A165QEA9"/>
<dbReference type="Proteomes" id="UP000077266">
    <property type="component" value="Unassembled WGS sequence"/>
</dbReference>
<evidence type="ECO:0000313" key="2">
    <source>
        <dbReference type="Proteomes" id="UP000077266"/>
    </source>
</evidence>
<sequence length="383" mass="44059">MAAQQVFNIDELLEGIANELGDAQSLVRMLRWTRNIRSWAVKKLARVYDITKFLGRFFSNPDRFRELQAETGTIVSGSQVLQFMGLYNFGPGVDIDIYVSRHGVVDLVEFLKCEGYVFEHPLGNEFLDFTLFNIANQTLVPIHSPYPRNSIRAVLKFVRPATSTAPAVKLDLIVATATPLHCILDFHSTVVMNGITEKFAFSLFPWATFARQCGLITTPAIGPRVTDAIDKYRRRGFNIRRRWIHKSDHPPFMEGRLRRVGDHDCWIIPFQSPTTDSSRTRTHHLEWNTFKISNLRLQAPPHTHINVSAYTIETACIRSAMLRRPYIATCDVYDFAVEILARLRTFAYQYGYFDDTKAGRFLRSAQLYAYRKQTVEELITMHP</sequence>
<dbReference type="OrthoDB" id="3041043at2759"/>
<organism evidence="1 2">
    <name type="scientific">Exidia glandulosa HHB12029</name>
    <dbReference type="NCBI Taxonomy" id="1314781"/>
    <lineage>
        <taxon>Eukaryota</taxon>
        <taxon>Fungi</taxon>
        <taxon>Dikarya</taxon>
        <taxon>Basidiomycota</taxon>
        <taxon>Agaricomycotina</taxon>
        <taxon>Agaricomycetes</taxon>
        <taxon>Auriculariales</taxon>
        <taxon>Exidiaceae</taxon>
        <taxon>Exidia</taxon>
    </lineage>
</organism>